<comment type="similarity">
    <text evidence="1">Belongs to the zinc-associated anti-sigma factor (ZAS) superfamily. Anti-sigma-W factor family.</text>
</comment>
<keyword evidence="7" id="KW-1185">Reference proteome</keyword>
<protein>
    <recommendedName>
        <fullName evidence="2">Anti-sigma-W factor RsiW</fullName>
    </recommendedName>
</protein>
<dbReference type="InterPro" id="IPR041916">
    <property type="entry name" value="Anti_sigma_zinc_sf"/>
</dbReference>
<organism evidence="6 7">
    <name type="scientific">Paenibacillus oenotherae</name>
    <dbReference type="NCBI Taxonomy" id="1435645"/>
    <lineage>
        <taxon>Bacteria</taxon>
        <taxon>Bacillati</taxon>
        <taxon>Bacillota</taxon>
        <taxon>Bacilli</taxon>
        <taxon>Bacillales</taxon>
        <taxon>Paenibacillaceae</taxon>
        <taxon>Paenibacillus</taxon>
    </lineage>
</organism>
<evidence type="ECO:0000256" key="4">
    <source>
        <dbReference type="SAM" id="Phobius"/>
    </source>
</evidence>
<evidence type="ECO:0000256" key="2">
    <source>
        <dbReference type="ARBA" id="ARBA00024438"/>
    </source>
</evidence>
<evidence type="ECO:0000256" key="3">
    <source>
        <dbReference type="SAM" id="MobiDB-lite"/>
    </source>
</evidence>
<dbReference type="Pfam" id="PF13490">
    <property type="entry name" value="zf-HC2"/>
    <property type="match status" value="1"/>
</dbReference>
<evidence type="ECO:0000313" key="7">
    <source>
        <dbReference type="Proteomes" id="UP000812277"/>
    </source>
</evidence>
<feature type="compositionally biased region" description="Basic and acidic residues" evidence="3">
    <location>
        <begin position="191"/>
        <end position="205"/>
    </location>
</feature>
<keyword evidence="4" id="KW-1133">Transmembrane helix</keyword>
<evidence type="ECO:0000259" key="5">
    <source>
        <dbReference type="Pfam" id="PF13490"/>
    </source>
</evidence>
<sequence>MNCQEVMEYMQRQLDGDLDEQEADILMAHTRQCQDCATMLDRLELLSAGLENLPKVTPSYSLVDAIMPRLMELHPEAADPGRPEADEPLPLVRRAERTGRFGRWKNSLSMRTLGGVIAAGVVVGLFLVTYRPGAMDNLSDSAGQKLVAESSMSAGANSAADKSLSEEATDSALQLQKNVEIESAPSSDIALKSDAERSDKSKAESGSDAARNFAPAEETSSQERIGKVQSPNYETTIVNDQLGAAQSDNSRDNESSANTNSYGSDGGNAIADNSIPDNPVTGNSFAGGGETKDSEANEGVGAPIAAENLSVDRMVSPDGIYRAVILDSQLKVYLIADSTLLFESVKRASGFGGLQWSDDSRQLVYETLADDGKLAKFVIDPKNGTEQLQP</sequence>
<keyword evidence="4" id="KW-0812">Transmembrane</keyword>
<name>A0ABS7D1G8_9BACL</name>
<evidence type="ECO:0000313" key="6">
    <source>
        <dbReference type="EMBL" id="MBW7473748.1"/>
    </source>
</evidence>
<gene>
    <name evidence="6" type="ORF">K0T92_03190</name>
</gene>
<dbReference type="InterPro" id="IPR027383">
    <property type="entry name" value="Znf_put"/>
</dbReference>
<comment type="caution">
    <text evidence="6">The sequence shown here is derived from an EMBL/GenBank/DDBJ whole genome shotgun (WGS) entry which is preliminary data.</text>
</comment>
<reference evidence="6 7" key="1">
    <citation type="submission" date="2021-07" db="EMBL/GenBank/DDBJ databases">
        <title>Paenibacillus radiodurans sp. nov., isolated from the southeastern edge of Tengger Desert.</title>
        <authorList>
            <person name="Zhang G."/>
        </authorList>
    </citation>
    <scope>NUCLEOTIDE SEQUENCE [LARGE SCALE GENOMIC DNA]</scope>
    <source>
        <strain evidence="6 7">DT7-4</strain>
    </source>
</reference>
<feature type="compositionally biased region" description="Polar residues" evidence="3">
    <location>
        <begin position="218"/>
        <end position="248"/>
    </location>
</feature>
<keyword evidence="4" id="KW-0472">Membrane</keyword>
<dbReference type="Gene3D" id="1.10.10.1320">
    <property type="entry name" value="Anti-sigma factor, zinc-finger domain"/>
    <property type="match status" value="1"/>
</dbReference>
<evidence type="ECO:0000256" key="1">
    <source>
        <dbReference type="ARBA" id="ARBA00024353"/>
    </source>
</evidence>
<dbReference type="RefSeq" id="WP_219870953.1">
    <property type="nucleotide sequence ID" value="NZ_JAHZIJ010000001.1"/>
</dbReference>
<feature type="domain" description="Putative zinc-finger" evidence="5">
    <location>
        <begin position="3"/>
        <end position="37"/>
    </location>
</feature>
<accession>A0ABS7D1G8</accession>
<dbReference type="EMBL" id="JAHZIJ010000001">
    <property type="protein sequence ID" value="MBW7473748.1"/>
    <property type="molecule type" value="Genomic_DNA"/>
</dbReference>
<feature type="transmembrane region" description="Helical" evidence="4">
    <location>
        <begin position="110"/>
        <end position="130"/>
    </location>
</feature>
<proteinExistence type="inferred from homology"/>
<dbReference type="Proteomes" id="UP000812277">
    <property type="component" value="Unassembled WGS sequence"/>
</dbReference>
<feature type="region of interest" description="Disordered" evidence="3">
    <location>
        <begin position="176"/>
        <end position="297"/>
    </location>
</feature>